<protein>
    <submittedName>
        <fullName evidence="1">Uncharacterized protein</fullName>
    </submittedName>
</protein>
<reference evidence="1 2" key="1">
    <citation type="submission" date="2016-10" db="EMBL/GenBank/DDBJ databases">
        <authorList>
            <person name="de Groot N.N."/>
        </authorList>
    </citation>
    <scope>NUCLEOTIDE SEQUENCE [LARGE SCALE GENOMIC DNA]</scope>
    <source>
        <strain evidence="1 2">DSM 19012</strain>
    </source>
</reference>
<dbReference type="InParanoid" id="A0A1I1X6S5"/>
<name>A0A1I1X6S5_9BACT</name>
<dbReference type="Proteomes" id="UP000181976">
    <property type="component" value="Unassembled WGS sequence"/>
</dbReference>
<evidence type="ECO:0000313" key="1">
    <source>
        <dbReference type="EMBL" id="SFE03062.1"/>
    </source>
</evidence>
<keyword evidence="2" id="KW-1185">Reference proteome</keyword>
<dbReference type="STRING" id="385682.SAMN05444380_105156"/>
<accession>A0A1I1X6S5</accession>
<evidence type="ECO:0000313" key="2">
    <source>
        <dbReference type="Proteomes" id="UP000181976"/>
    </source>
</evidence>
<organism evidence="1 2">
    <name type="scientific">Thermophagus xiamenensis</name>
    <dbReference type="NCBI Taxonomy" id="385682"/>
    <lineage>
        <taxon>Bacteria</taxon>
        <taxon>Pseudomonadati</taxon>
        <taxon>Bacteroidota</taxon>
        <taxon>Bacteroidia</taxon>
        <taxon>Marinilabiliales</taxon>
        <taxon>Marinilabiliaceae</taxon>
        <taxon>Thermophagus</taxon>
    </lineage>
</organism>
<proteinExistence type="predicted"/>
<dbReference type="AlphaFoldDB" id="A0A1I1X6S5"/>
<gene>
    <name evidence="1" type="ORF">SAMN05444380_105156</name>
</gene>
<dbReference type="EMBL" id="FONA01000005">
    <property type="protein sequence ID" value="SFE03062.1"/>
    <property type="molecule type" value="Genomic_DNA"/>
</dbReference>
<sequence>MVKREFNLQNSFENGFGYLIRVLDRGGQKKSLKLNSLSYANQINQVNLKEFRSDLFGGQLEVLILCLFVLKDEI</sequence>